<accession>A0ABY0FJX4</accession>
<sequence length="75" mass="8130">MGSLREALLKNGVFYFENDGIRYTVEGGAGCYMVVRDASGIVRYRIEGSELSSDLVVRDISSGLVAFTVNSASLF</sequence>
<reference evidence="1 2" key="2">
    <citation type="journal article" date="2020" name="Cell Rep.">
        <title>Acquisition and Adaptation of Ultra-small Parasitic Reduced Genome Bacteria to Mammalian Hosts.</title>
        <authorList>
            <person name="McLean J.S."/>
            <person name="Bor B."/>
            <person name="Kerns K.A."/>
            <person name="Liu Q."/>
            <person name="To T.T."/>
            <person name="Solden L."/>
            <person name="Hendrickson E.L."/>
            <person name="Wrighton K."/>
            <person name="Shi W."/>
            <person name="He X."/>
        </authorList>
    </citation>
    <scope>NUCLEOTIDE SEQUENCE [LARGE SCALE GENOMIC DNA]</scope>
    <source>
        <strain evidence="1 2">TM7_KMM_G3_1_HOT_351</strain>
    </source>
</reference>
<evidence type="ECO:0000313" key="2">
    <source>
        <dbReference type="Proteomes" id="UP001191004"/>
    </source>
</evidence>
<comment type="caution">
    <text evidence="1">The sequence shown here is derived from an EMBL/GenBank/DDBJ whole genome shotgun (WGS) entry which is preliminary data.</text>
</comment>
<organism evidence="1 2">
    <name type="scientific">Candidatus Nanosyncoccus nanoralicus</name>
    <dbReference type="NCBI Taxonomy" id="2171996"/>
    <lineage>
        <taxon>Bacteria</taxon>
        <taxon>Candidatus Saccharimonadota</taxon>
        <taxon>Candidatus Nanosyncoccalia</taxon>
        <taxon>Candidatus Nanosyncoccales</taxon>
        <taxon>Candidatus Nanosyncoccaceae</taxon>
        <taxon>Candidatus Nanosyncoccus</taxon>
    </lineage>
</organism>
<dbReference type="Proteomes" id="UP001191004">
    <property type="component" value="Unassembled WGS sequence"/>
</dbReference>
<keyword evidence="2" id="KW-1185">Reference proteome</keyword>
<protein>
    <submittedName>
        <fullName evidence="1">Uncharacterized protein</fullName>
    </submittedName>
</protein>
<name>A0ABY0FJX4_9BACT</name>
<dbReference type="RefSeq" id="WP_129604670.1">
    <property type="nucleotide sequence ID" value="NZ_PRLL01000008.1"/>
</dbReference>
<gene>
    <name evidence="1" type="ORF">G3KMM_00326</name>
</gene>
<evidence type="ECO:0000313" key="1">
    <source>
        <dbReference type="EMBL" id="RYC73571.1"/>
    </source>
</evidence>
<proteinExistence type="predicted"/>
<reference evidence="1 2" key="1">
    <citation type="journal article" date="2018" name="bioRxiv">
        <title>Evidence of independent acquisition and adaption of ultra-small bacteria to human hosts across the highly diverse yet reduced genomes of the phylum Saccharibacteria.</title>
        <authorList>
            <person name="McLean J.S."/>
            <person name="Bor B."/>
            <person name="To T.T."/>
            <person name="Liu Q."/>
            <person name="Kearns K.A."/>
            <person name="Solden L.M."/>
            <person name="Wrighton K.C."/>
            <person name="He X."/>
            <person name="Shi W."/>
        </authorList>
    </citation>
    <scope>NUCLEOTIDE SEQUENCE [LARGE SCALE GENOMIC DNA]</scope>
    <source>
        <strain evidence="1 2">TM7_KMM_G3_1_HOT_351</strain>
    </source>
</reference>
<dbReference type="EMBL" id="PRLL01000008">
    <property type="protein sequence ID" value="RYC73571.1"/>
    <property type="molecule type" value="Genomic_DNA"/>
</dbReference>